<evidence type="ECO:0000256" key="1">
    <source>
        <dbReference type="SAM" id="Phobius"/>
    </source>
</evidence>
<proteinExistence type="predicted"/>
<evidence type="ECO:0000313" key="3">
    <source>
        <dbReference type="Proteomes" id="UP000001304"/>
    </source>
</evidence>
<protein>
    <submittedName>
        <fullName evidence="2">Uncharacterized protein</fullName>
    </submittedName>
</protein>
<accession>E0SNH1</accession>
<organism evidence="2 3">
    <name type="scientific">Ignisphaera aggregans (strain DSM 17230 / JCM 13409 / AQ1.S1)</name>
    <dbReference type="NCBI Taxonomy" id="583356"/>
    <lineage>
        <taxon>Archaea</taxon>
        <taxon>Thermoproteota</taxon>
        <taxon>Thermoprotei</taxon>
        <taxon>Desulfurococcales</taxon>
        <taxon>Desulfurococcaceae</taxon>
        <taxon>Ignisphaera</taxon>
    </lineage>
</organism>
<dbReference type="SUPFAM" id="SSF51445">
    <property type="entry name" value="(Trans)glycosidases"/>
    <property type="match status" value="1"/>
</dbReference>
<dbReference type="HOGENOM" id="CLU_048987_0_0_2"/>
<keyword evidence="1" id="KW-1133">Transmembrane helix</keyword>
<name>E0SNH1_IGNAA</name>
<dbReference type="BioCyc" id="IAGG583356:GHAH-935-MONOMER"/>
<keyword evidence="1" id="KW-0812">Transmembrane</keyword>
<feature type="transmembrane region" description="Helical" evidence="1">
    <location>
        <begin position="423"/>
        <end position="444"/>
    </location>
</feature>
<keyword evidence="3" id="KW-1185">Reference proteome</keyword>
<dbReference type="InterPro" id="IPR017853">
    <property type="entry name" value="GH"/>
</dbReference>
<gene>
    <name evidence="2" type="ordered locus">Igag_0952</name>
</gene>
<sequence length="451" mass="51245">MSMYMRKSYIRLSNVVLYVFTISILLLTLLPLSLHIEKHSIIYPWSIAGETPLNTSVILWITPWGRFYNPSTFPIRFIPGIVIAYDMDCGLCTSSLQQWLSMSMYFLRELYNLNRTVFINLFCEEYEPSYIWRGTLTNVTKPPSQIIEKLKNVIGSGQNVYIGFSELTACVNNDVCLSKLIDIYSYLRNIFPDAKLYYYGGGGDSIDKLVELYQKANLDLIGIDIWELSYNNGIVTLSSNLLNKLNQIAKRVGWNNVILGEIGLRVNDEEAYIEPWNGNRKIKYNPNITSIYYRHILSDLVNKSVTPAYIGIWAWNDNVFAIDNRIDILSAIEESVYGVTTTTTIIPSPSPTTTTITVIYTVTSPTTIYTTTTIPTTITTTITQPTTIVSTITTTITSKVVEVSTTTKTTTTTITQGLEQITLYRVLITIFIITTIISTLLYLYTRYRHRT</sequence>
<keyword evidence="1" id="KW-0472">Membrane</keyword>
<dbReference type="EMBL" id="CP002098">
    <property type="protein sequence ID" value="ADM27767.1"/>
    <property type="molecule type" value="Genomic_DNA"/>
</dbReference>
<dbReference type="KEGG" id="iag:Igag_0952"/>
<evidence type="ECO:0000313" key="2">
    <source>
        <dbReference type="EMBL" id="ADM27767.1"/>
    </source>
</evidence>
<dbReference type="Proteomes" id="UP000001304">
    <property type="component" value="Chromosome"/>
</dbReference>
<dbReference type="AlphaFoldDB" id="E0SNH1"/>
<reference evidence="2 3" key="1">
    <citation type="journal article" date="2010" name="Stand. Genomic Sci.">
        <title>Complete genome sequence of Ignisphaera aggregans type strain (AQ1.S1).</title>
        <authorList>
            <person name="Goker M."/>
            <person name="Held B."/>
            <person name="Lapidus A."/>
            <person name="Nolan M."/>
            <person name="Spring S."/>
            <person name="Yasawong M."/>
            <person name="Lucas S."/>
            <person name="Glavina Del Rio T."/>
            <person name="Tice H."/>
            <person name="Cheng J.F."/>
            <person name="Goodwin L."/>
            <person name="Tapia R."/>
            <person name="Pitluck S."/>
            <person name="Liolios K."/>
            <person name="Ivanova N."/>
            <person name="Mavromatis K."/>
            <person name="Mikhailova N."/>
            <person name="Pati A."/>
            <person name="Chen A."/>
            <person name="Palaniappan K."/>
            <person name="Brambilla E."/>
            <person name="Land M."/>
            <person name="Hauser L."/>
            <person name="Chang Y.J."/>
            <person name="Jeffries C.D."/>
            <person name="Brettin T."/>
            <person name="Detter J.C."/>
            <person name="Han C."/>
            <person name="Rohde M."/>
            <person name="Sikorski J."/>
            <person name="Woyke T."/>
            <person name="Bristow J."/>
            <person name="Eisen J.A."/>
            <person name="Markowitz V."/>
            <person name="Hugenholtz P."/>
            <person name="Kyrpides N.C."/>
            <person name="Klenk H.P."/>
        </authorList>
    </citation>
    <scope>NUCLEOTIDE SEQUENCE [LARGE SCALE GENOMIC DNA]</scope>
    <source>
        <strain evidence="3">DSM 17230 / JCM 13409 / AQ1.S1</strain>
    </source>
</reference>
<feature type="transmembrane region" description="Helical" evidence="1">
    <location>
        <begin position="12"/>
        <end position="34"/>
    </location>
</feature>